<dbReference type="SUPFAM" id="SSF52210">
    <property type="entry name" value="Succinyl-CoA synthetase domains"/>
    <property type="match status" value="2"/>
</dbReference>
<sequence length="691" mass="71279">MTQPRRFDLSRLLRPRSIAVIGGKPAAEVIRQSRRMGFAGEIWPVHPQHDMVEGLPAFRSVADLPDAPDAVFLGINRHATVEITAALAARGAGGAICYASGFSEVGAEGADLQAGLVAAAGAMPVLGPNCYGVINYLDGALLWPDQHGGQRVERGVALVTQSSNIAINLTMQRRGMPIAYVATLGNQAVAGLGEMVEAFLDDPRVTAIGLHIEGLADPAALARAAARARRQGVPILALKTGRSPEGARLTLSHTASLAGADAVMDAFLQRIGVVRVASLPVLLEALKLLHVVGPLPGRDIASMSCSGGEAALIADAVLGTGLRFRPLDAAQTARVATTVSALVTVSNPFDYHTFIWANAPAMTETFSAMMAAEFDLTLLVLDLPRGDRCSDTAWLPSLEALVAAAHRTGRKGALVASLPEALPEDRAEALVAAGVVPLLGIDDALAAIAVAAAVGDVLRDAGRPNPAPAVPLRPGAVRTLSEWDGKRRLAGHGVPVPDGRLARSPDEAVAAAEAIGFPVVLKATGAALAHKTELGAVRLNLADAVAVRQAAEALAGLGEALLVERMVGDAVAELIVGIGRDPQIGLHLVLGSGGTLVELVGDTRILLLPAARAEIAAAIGALKVAKLIAGHRGRPSGDLDAAVDAVLAIQDFALAQADWLAELDVNPLMIQPSGAVAADVLLRLVEDPDDR</sequence>
<name>A0ABU1JUH4_9PROT</name>
<dbReference type="PANTHER" id="PTHR42793">
    <property type="entry name" value="COA BINDING DOMAIN CONTAINING PROTEIN"/>
    <property type="match status" value="1"/>
</dbReference>
<dbReference type="InterPro" id="IPR016102">
    <property type="entry name" value="Succinyl-CoA_synth-like"/>
</dbReference>
<dbReference type="Pfam" id="PF13549">
    <property type="entry name" value="ATP-grasp_5"/>
    <property type="match status" value="1"/>
</dbReference>
<dbReference type="InterPro" id="IPR011761">
    <property type="entry name" value="ATP-grasp"/>
</dbReference>
<evidence type="ECO:0000256" key="1">
    <source>
        <dbReference type="ARBA" id="ARBA00022532"/>
    </source>
</evidence>
<dbReference type="RefSeq" id="WP_309797594.1">
    <property type="nucleotide sequence ID" value="NZ_JAVDPW010000008.1"/>
</dbReference>
<accession>A0ABU1JUH4</accession>
<evidence type="ECO:0000256" key="2">
    <source>
        <dbReference type="PROSITE-ProRule" id="PRU00409"/>
    </source>
</evidence>
<evidence type="ECO:0000259" key="3">
    <source>
        <dbReference type="PROSITE" id="PS50975"/>
    </source>
</evidence>
<dbReference type="SUPFAM" id="SSF56059">
    <property type="entry name" value="Glutathione synthetase ATP-binding domain-like"/>
    <property type="match status" value="1"/>
</dbReference>
<reference evidence="4 5" key="1">
    <citation type="submission" date="2023-07" db="EMBL/GenBank/DDBJ databases">
        <title>Sorghum-associated microbial communities from plants grown in Nebraska, USA.</title>
        <authorList>
            <person name="Schachtman D."/>
        </authorList>
    </citation>
    <scope>NUCLEOTIDE SEQUENCE [LARGE SCALE GENOMIC DNA]</scope>
    <source>
        <strain evidence="4 5">584</strain>
    </source>
</reference>
<evidence type="ECO:0000313" key="5">
    <source>
        <dbReference type="Proteomes" id="UP001262410"/>
    </source>
</evidence>
<dbReference type="PANTHER" id="PTHR42793:SF4">
    <property type="entry name" value="BLL6376 PROTEIN"/>
    <property type="match status" value="1"/>
</dbReference>
<dbReference type="Gene3D" id="3.30.1490.20">
    <property type="entry name" value="ATP-grasp fold, A domain"/>
    <property type="match status" value="1"/>
</dbReference>
<dbReference type="InterPro" id="IPR003781">
    <property type="entry name" value="CoA-bd"/>
</dbReference>
<dbReference type="Pfam" id="PF13380">
    <property type="entry name" value="CoA_binding_2"/>
    <property type="match status" value="1"/>
</dbReference>
<dbReference type="InterPro" id="IPR036291">
    <property type="entry name" value="NAD(P)-bd_dom_sf"/>
</dbReference>
<organism evidence="4 5">
    <name type="scientific">Inquilinus ginsengisoli</name>
    <dbReference type="NCBI Taxonomy" id="363840"/>
    <lineage>
        <taxon>Bacteria</taxon>
        <taxon>Pseudomonadati</taxon>
        <taxon>Pseudomonadota</taxon>
        <taxon>Alphaproteobacteria</taxon>
        <taxon>Rhodospirillales</taxon>
        <taxon>Rhodospirillaceae</taxon>
        <taxon>Inquilinus</taxon>
    </lineage>
</organism>
<comment type="caution">
    <text evidence="4">The sequence shown here is derived from an EMBL/GenBank/DDBJ whole genome shotgun (WGS) entry which is preliminary data.</text>
</comment>
<gene>
    <name evidence="4" type="ORF">E9232_004480</name>
</gene>
<keyword evidence="1" id="KW-0816">Tricarboxylic acid cycle</keyword>
<dbReference type="Pfam" id="PF13607">
    <property type="entry name" value="Succ_CoA_lig"/>
    <property type="match status" value="1"/>
</dbReference>
<dbReference type="InterPro" id="IPR032875">
    <property type="entry name" value="Succ_CoA_lig_flav_dom"/>
</dbReference>
<dbReference type="Gene3D" id="3.40.50.261">
    <property type="entry name" value="Succinyl-CoA synthetase domains"/>
    <property type="match status" value="2"/>
</dbReference>
<dbReference type="PROSITE" id="PS50975">
    <property type="entry name" value="ATP_GRASP"/>
    <property type="match status" value="1"/>
</dbReference>
<keyword evidence="2" id="KW-0547">Nucleotide-binding</keyword>
<protein>
    <submittedName>
        <fullName evidence="4">Acyl-CoA synthetase (NDP forming)</fullName>
    </submittedName>
</protein>
<dbReference type="Gene3D" id="3.30.470.20">
    <property type="entry name" value="ATP-grasp fold, B domain"/>
    <property type="match status" value="1"/>
</dbReference>
<proteinExistence type="predicted"/>
<keyword evidence="5" id="KW-1185">Reference proteome</keyword>
<evidence type="ECO:0000313" key="4">
    <source>
        <dbReference type="EMBL" id="MDR6291942.1"/>
    </source>
</evidence>
<dbReference type="SUPFAM" id="SSF51735">
    <property type="entry name" value="NAD(P)-binding Rossmann-fold domains"/>
    <property type="match status" value="1"/>
</dbReference>
<dbReference type="Proteomes" id="UP001262410">
    <property type="component" value="Unassembled WGS sequence"/>
</dbReference>
<feature type="domain" description="ATP-grasp" evidence="3">
    <location>
        <begin position="486"/>
        <end position="686"/>
    </location>
</feature>
<dbReference type="SMART" id="SM00881">
    <property type="entry name" value="CoA_binding"/>
    <property type="match status" value="1"/>
</dbReference>
<dbReference type="EMBL" id="JAVDPW010000008">
    <property type="protein sequence ID" value="MDR6291942.1"/>
    <property type="molecule type" value="Genomic_DNA"/>
</dbReference>
<dbReference type="InterPro" id="IPR013815">
    <property type="entry name" value="ATP_grasp_subdomain_1"/>
</dbReference>
<keyword evidence="2" id="KW-0067">ATP-binding</keyword>
<dbReference type="Gene3D" id="3.40.50.720">
    <property type="entry name" value="NAD(P)-binding Rossmann-like Domain"/>
    <property type="match status" value="1"/>
</dbReference>